<dbReference type="PROSITE" id="PS00455">
    <property type="entry name" value="AMP_BINDING"/>
    <property type="match status" value="4"/>
</dbReference>
<feature type="region of interest" description="Disordered" evidence="4">
    <location>
        <begin position="1449"/>
        <end position="1497"/>
    </location>
</feature>
<dbReference type="RefSeq" id="WP_232017068.1">
    <property type="nucleotide sequence ID" value="NZ_CP033972.1"/>
</dbReference>
<protein>
    <submittedName>
        <fullName evidence="6">Tyrocidine synthase 3</fullName>
    </submittedName>
</protein>
<evidence type="ECO:0000256" key="2">
    <source>
        <dbReference type="ARBA" id="ARBA00022450"/>
    </source>
</evidence>
<dbReference type="NCBIfam" id="NF003417">
    <property type="entry name" value="PRK04813.1"/>
    <property type="match status" value="4"/>
</dbReference>
<dbReference type="InterPro" id="IPR020806">
    <property type="entry name" value="PKS_PP-bd"/>
</dbReference>
<dbReference type="PROSITE" id="PS00012">
    <property type="entry name" value="PHOSPHOPANTETHEINE"/>
    <property type="match status" value="3"/>
</dbReference>
<evidence type="ECO:0000313" key="7">
    <source>
        <dbReference type="Proteomes" id="UP000271469"/>
    </source>
</evidence>
<dbReference type="Gene3D" id="3.30.559.10">
    <property type="entry name" value="Chloramphenicol acetyltransferase-like domain"/>
    <property type="match status" value="4"/>
</dbReference>
<dbReference type="InterPro" id="IPR001031">
    <property type="entry name" value="Thioesterase"/>
</dbReference>
<dbReference type="SUPFAM" id="SSF52777">
    <property type="entry name" value="CoA-dependent acyltransferases"/>
    <property type="match status" value="8"/>
</dbReference>
<organism evidence="6 7">
    <name type="scientific">Gordonia insulae</name>
    <dbReference type="NCBI Taxonomy" id="2420509"/>
    <lineage>
        <taxon>Bacteria</taxon>
        <taxon>Bacillati</taxon>
        <taxon>Actinomycetota</taxon>
        <taxon>Actinomycetes</taxon>
        <taxon>Mycobacteriales</taxon>
        <taxon>Gordoniaceae</taxon>
        <taxon>Gordonia</taxon>
    </lineage>
</organism>
<dbReference type="GO" id="GO:0031177">
    <property type="term" value="F:phosphopantetheine binding"/>
    <property type="evidence" value="ECO:0007669"/>
    <property type="project" value="InterPro"/>
</dbReference>
<dbReference type="Pfam" id="PF00668">
    <property type="entry name" value="Condensation"/>
    <property type="match status" value="4"/>
</dbReference>
<keyword evidence="3" id="KW-0597">Phosphoprotein</keyword>
<keyword evidence="7" id="KW-1185">Reference proteome</keyword>
<feature type="domain" description="Carrier" evidence="5">
    <location>
        <begin position="4269"/>
        <end position="4346"/>
    </location>
</feature>
<dbReference type="InterPro" id="IPR045851">
    <property type="entry name" value="AMP-bd_C_sf"/>
</dbReference>
<feature type="region of interest" description="Disordered" evidence="4">
    <location>
        <begin position="4246"/>
        <end position="4273"/>
    </location>
</feature>
<feature type="domain" description="Carrier" evidence="5">
    <location>
        <begin position="2114"/>
        <end position="2191"/>
    </location>
</feature>
<dbReference type="GO" id="GO:0009366">
    <property type="term" value="C:enterobactin synthetase complex"/>
    <property type="evidence" value="ECO:0007669"/>
    <property type="project" value="TreeGrafter"/>
</dbReference>
<dbReference type="InterPro" id="IPR000873">
    <property type="entry name" value="AMP-dep_synth/lig_dom"/>
</dbReference>
<evidence type="ECO:0000259" key="5">
    <source>
        <dbReference type="PROSITE" id="PS50075"/>
    </source>
</evidence>
<dbReference type="SUPFAM" id="SSF47336">
    <property type="entry name" value="ACP-like"/>
    <property type="match status" value="4"/>
</dbReference>
<dbReference type="Pfam" id="PF00975">
    <property type="entry name" value="Thioesterase"/>
    <property type="match status" value="1"/>
</dbReference>
<dbReference type="Gene3D" id="3.40.50.980">
    <property type="match status" value="6"/>
</dbReference>
<dbReference type="PROSITE" id="PS50075">
    <property type="entry name" value="CARRIER"/>
    <property type="match status" value="4"/>
</dbReference>
<dbReference type="KEGG" id="gom:D7316_04991"/>
<feature type="domain" description="Carrier" evidence="5">
    <location>
        <begin position="987"/>
        <end position="1062"/>
    </location>
</feature>
<dbReference type="Proteomes" id="UP000271469">
    <property type="component" value="Chromosome"/>
</dbReference>
<dbReference type="EMBL" id="CP033972">
    <property type="protein sequence ID" value="AZG48374.1"/>
    <property type="molecule type" value="Genomic_DNA"/>
</dbReference>
<dbReference type="InterPro" id="IPR029058">
    <property type="entry name" value="AB_hydrolase_fold"/>
</dbReference>
<sequence>MTTENAIRTDITTDPDGAIPMTAAQRGIFYAQQLDPDVPMSVAAYAEFRDAVDADIMERAVAATCAETESGLLRLTPTHDGEPMTVVDHTRTVTLGRRDFGDADDPRAAALAWIDEHRSQPTDLFTGQLLQTYLLRLGDHHHIWYCWGHHLAFDGYAAMYMMLRVAQHYTAIADGTDAPPADIASMTQIAAFDDEYRTSEAFEDDRRHWAAYLLDDAGQLPETTSLSSRTAVAAPTATVRATTLPADLVGRIRSVADDHHVRPASVITAAVALYLARLNDRDEAMLSLPMAARDRAILRTSAGLTSNVVPVRARITAGEDKGARAATVATLLRDVNADIKQAVRHQKFRHEDITGDVLGAPGGRRGFFGPMVNVMLFFEHIDFGSLRGELNVLSTGPVEDASVNVYDGFTGGMRLDLEANPNVYSPQEIAAHHDRIVDFLERFVRTDATDAVTAIPLMGDDEYAAVAHHAAGDTVGVGEATLVDVLTDSGRRYRNRVAIVDADGETIDHAEFTHRAEMLAAGLRARGVGPESVVGVALHRSIDQVVALHAVTRAGGAFLPIDPHEPAGRLQHILDTARPAIVITTDGTPLADHPGETVALDEVRNGSRHARSTHPATPLRPDHPAYVLFTSGSTGKPKGVMISHRAIVNRLRWMQERYRLDGDDRVLQKTPATFDVSVWEFYWPLIAGAALVIPSPDGHRDPWYLRDIIAEHAVTTTHFVPSMLSTFAAALGADEQSRGDLRSLRRIITSGEALTPDTVTAIRQITDAPVHNLYGPTEAAVDVTFHDDCAPDERSVPIGRPVWNTTVHVLDHRLTPQPIGATGELYLGGVQLARGYRNRPDLTAGRFVADPFGGGDRLYRTGDLVRRRADGELEYLGRSDSQIKIRGQRVELGEIEIALSRLHGVRAAGVVVRDDLVTDDVAVVGYVAGDSDLSGDDLRTDLAGHLPEHMVPMVIVVLDDLPTTANGKLDRRALPAPHLPTSDTHVPPRGPLETLIADTVSAVLGTDAISMTDNFFTIGGNSLSATRVAARLTRATGHRVDLRTVFDSADIAAFARALAAQGVDEVALASAQDHAPARFAPVDGPVPLSPAQHRLWLATRLDPDSAGTYNIPFTVRLVGTLDVEALRRALGDVVARHEPLRTTVTERDGTAYAVVVDAQDARVDLPVLDPSADPAIADVREYASAAFDLENELPIRTRLVRSGDDDHRLTVVVHHIAADGWSLGPLAADLAAAYRARRDGTEPDWQALPVSYSQVSAARHAWLADTADDSPAVADLEFWTEQLADAPRETELPFDRARPRTPDTTGASLHAGISASRHRGLRTLAADHDATTFMVLHAAVAALLRTMSTGTDITIGTPVSGRGDAEIDGLIGMFVNTLALRTSVDKAAPFSSFLADVRERDLAAFSHADLPFDRIVTELSPDRSGNIHPFFQVSVALEDNSAIQLDFAGAGSEASGPNRHGAGSEASGPNRHGAGSEASGPNRHGAGSEASGPDAHRLSATASRVEIGQTKFDLQFTFTEHTDSDGAPAGMGVDIDYATALFDRATIAGLSSRLNRLIDSVTARPDISIGDIPLLDPHEQLHLVPAVGAGRRPVEHLTRILARAVDAEADRPAVCDATSTLTYRELDAAANRLARLLIAHGAGPESYVAVSLPRSAEWMVTLWAIARTGAAWVPIDPNYPTERIAFMLDNSGARLLVTDSASNPDAAIPAGLPTVVLDDAATQTERAQLPDEPIGTAELTAPLAVDHPAYLIYTSGTTGTPKGVVVSHRGLADFAAQQVIQFGLTPGSRTLHLASPSFDASVLEVLMAVSAGATMHAAPPGMVGGDELAELMRAARISHAFLTPSLLTTMSPDELPDLEALVIGGEHPNPEVVRRWSATCALFNAYGPTETTVVATISDDITPHDTVLTIGRPIRGIAAMVLDERLQPVAPGAVGELYIAGGHLARGYHEVRQLTSKSFVANPFGDPGDRMYRTGDLVRWNADRELEFRGRADHQTKIRGHRIELGEVDAALVADDAVTAAVTTTVGEGAQARLVSYVTIDDATRANARTASQRADDARAIRDRLAGRLPRHMIPSTIIELDEIPTTPIGKVDLRALPHPATVDGSSVGTDYVAPRSDTERAVAAVIADQLGLDVGEVGRDHDFFDLGGNSLSATQIVGRLEDVTGVRIAVRDIFDHPTVAELTRLLGSDTAGTDLDDARPLASLHHDVDTVVAPGPAQQQLWFLNQTADEASGEYNIAFALDLRGDLDIDALDGALRHTIERHEPLRTVYPDRDGRPGMEIRGADDVCPTLMATDVAEDEWAAAAEALGRTPFDLTDHAPIRVALHRITGQADPAQQESGHHKLTIVVHHIAADGWSMAPLARDIAGAYADLRQGRSPAQTPLPVGYRDYLRWQAENLEGRFDELAGWWGRELDGLDSTPILLPEIPADDTEPAAGVVEVGFDGALRAALADIADGRTTEFMTIHAVFAALLHRLHADPGTHVDGTPSDVVIGTPVAGRNDPRLSELVGMFVNSVVLRTPVDGSAAFADLLEEIRRRDLEALSQADMPFEHVVATVNPPRTGRHPIFQIALAFDAVTTGTGSTGAESALGVDIGLDGLDVAGEEIDTGAARFDLELRLRGDTARFTYATDVFSRDRVEAIAAGLVELSRRIVDDPHRPIDDLELTVDRPQPEAPLTEPAHLAEILDRTVTEHPGAVALHDGPVELGYADLDRRSARWADLLITLGVGAEDVVAVALDRSAASVTAIWAVARAGATLLPIDPRYPADRVRHMLDDSHAVLGITDPTRFAELPHQLWWLTTDDLDSHPERTRLQRPASPCDVRRNPDSAAYIIYTSGSTGTPKGVVVTHRGLAAFAAAQQQHYQVAEGDRTLHFASPGFDASMLEFLLATSAGATMMIAPPTVYGGDELVEFLATEQVTHAFITPAALSAATTAELPHLRCLGVGGEASTPALIERWGADRRYLNGYGPTETTIVSTMSPPLRPGDEITIGAPIPGCTALVLDHRLQPTPAMVPGELYLVGPGVARGYLGRPDLTAGRFVAAPDGTGTVMYRTGDIVHRNISGALVYHGRSDNQVKVRGFRIELDEVSAALAEHSAVDFATTLVRGTGADATLAAYVTLHDGTDPAATPTGADLRAAVRGRLPRQMIPSSVTILDRIPLTTNGKLDRAALPEPEIAPDRVGRAPSSRAETAIVAVMAEVLGVDAAAVSPDDDFFGLGGTSLQATTLTSRLNHAFGSVDWRVRDIFDTPTIAGLAAMVPTDAIPDDEALAGLLPAGGIAGADSQARIPDPDRPRPTRIPLAPVQRRLWSLARTAPDATDYLMPFAIRLTGRLDQATLRGALVDVVSRHAALRTVYPVCEGAPVGVVLDDAESVIGDLTAIPHTGGDSGEIGEYMRPIDVTSQAPLRATLLRHGSEDHTLLLVIHHIAADGASLPILISDVVAAYTERAEGRDVAWTPAAVDYRDYAVEVGTDDASADTTAQDRAFWAEVLADAPAETAIPGGDDTGRDHADDHTGATVVRTLDDDLRSGLADFARARSATPFSVLHTALAILLHRMGVGDDLVIGTPVANRAPRRGTSVGYDRVVGMFVNTLALRTRMNPADTAAALLDTTRADDLDALDHLDAPFDDVVADLNPTRELGRHPLFQTALSVHDYAESSAGTDEWLPVTSDLRLRLDEIGTRTAKFDMQFTVTGMSSGAPEAAVELTYATDRYSAEQAEQAVTRFLRVIRAVIADPFRAVGDVRITDPLEVAEVSPVAVPPATAPATFGDLLADAVRHNPEGWAAVTDGDAITYADLDARSNRLARVLLGRGVGDKPESVVAMAIPRSIPALVTIWAIIKTGAAYVPVDPTYPPERIRHMIDDSGTTMVVTTSSNLTALGDDLPTLVLDDLSTRTRLGHSSPAPIRDSERAAPIRVDQLAYIIYTSGSTGRPKGVLVPHSGLAAVYHELGTRMRPEPDSRVLHFASPSFDASVLEFLLAAAGAGTLAIVPPGVYGGVDLERFIERHRVSHAFITPAAVASMDPAAVPRLRTIAVGGEAFGSELVRRWAPGRTMINVYGPTETTVITTHSEPLTGDGRLTIGTPNNGVAALVLDRRLHPVPAGVVGELYLIGDQVTRGYHRRPQLTATRFVPAPMVTGDGFAGRRMYRTGDLVRWTGDGRIEYVGRADDQVQVRGFRIELGEIDDALASHPSIDYAVTVVDESGGAPTLRSYVTTYHGDPIDESAVREHLGARLPRHMLPTSLTRLTDVPLTPTGKLDRDALPVASTPSASRAPRPGVEQQVAAVFADVLGIDEDAVGADDGFFDLGGNSLMATTVASRLGDVLGCEVPVQSLFAAPTPAELAAAASHAGRHSAGGSASMSATGLAPLLPLRRTAAGSEPSRPPLFVVHPAIGLSWSFSSLLPHVSPDRGVYGLQNPMLSGEPAAQSITTLAADYVARIREVAPHGPYHLVGWSLGGLIAHEMAIQLAAAGAEVAQLVLLDSFVLADRPGLATEQSVAELLAEFGLSTGEGEPTVEQAWQAVRSAGGPLGGLGADEFAAVHETFRQATPLAAHWRPGTFDGDMTFVTAAADPPAGRPAVDDWRAHVSGRIHEVVIDSTHARMLLPENVTGYAHVIDAPPVHQHSIYQGTTVTEEEA</sequence>
<reference evidence="6 7" key="1">
    <citation type="submission" date="2018-11" db="EMBL/GenBank/DDBJ databases">
        <title>Gordonia insulae sp. nov., isolated from an island soil.</title>
        <authorList>
            <person name="Kim Y.S."/>
            <person name="Kim S.B."/>
        </authorList>
    </citation>
    <scope>NUCLEOTIDE SEQUENCE [LARGE SCALE GENOMIC DNA]</scope>
    <source>
        <strain evidence="6 7">MMS17-SY073</strain>
    </source>
</reference>
<accession>A0A3G8JT93</accession>
<dbReference type="NCBIfam" id="TIGR01733">
    <property type="entry name" value="AA-adenyl-dom"/>
    <property type="match status" value="4"/>
</dbReference>
<dbReference type="Gene3D" id="1.10.1200.10">
    <property type="entry name" value="ACP-like"/>
    <property type="match status" value="3"/>
</dbReference>
<dbReference type="InterPro" id="IPR020802">
    <property type="entry name" value="TesA-like"/>
</dbReference>
<dbReference type="FunFam" id="3.40.50.980:FF:000002">
    <property type="entry name" value="Enterobactin synthetase component F"/>
    <property type="match status" value="1"/>
</dbReference>
<dbReference type="InterPro" id="IPR020845">
    <property type="entry name" value="AMP-binding_CS"/>
</dbReference>
<dbReference type="InterPro" id="IPR023213">
    <property type="entry name" value="CAT-like_dom_sf"/>
</dbReference>
<dbReference type="GO" id="GO:0043041">
    <property type="term" value="P:amino acid activation for nonribosomal peptide biosynthetic process"/>
    <property type="evidence" value="ECO:0007669"/>
    <property type="project" value="TreeGrafter"/>
</dbReference>
<proteinExistence type="predicted"/>
<dbReference type="CDD" id="cd17646">
    <property type="entry name" value="A_NRPS_AB3403-like"/>
    <property type="match status" value="1"/>
</dbReference>
<dbReference type="FunFam" id="3.40.50.12780:FF:000012">
    <property type="entry name" value="Non-ribosomal peptide synthetase"/>
    <property type="match status" value="2"/>
</dbReference>
<gene>
    <name evidence="6" type="primary">tycC_4</name>
    <name evidence="6" type="ORF">D7316_04991</name>
</gene>
<dbReference type="GO" id="GO:0005829">
    <property type="term" value="C:cytosol"/>
    <property type="evidence" value="ECO:0007669"/>
    <property type="project" value="TreeGrafter"/>
</dbReference>
<dbReference type="SUPFAM" id="SSF56801">
    <property type="entry name" value="Acetyl-CoA synthetase-like"/>
    <property type="match status" value="4"/>
</dbReference>
<dbReference type="InterPro" id="IPR010071">
    <property type="entry name" value="AA_adenyl_dom"/>
</dbReference>
<dbReference type="InterPro" id="IPR001242">
    <property type="entry name" value="Condensation_dom"/>
</dbReference>
<dbReference type="PANTHER" id="PTHR45527:SF1">
    <property type="entry name" value="FATTY ACID SYNTHASE"/>
    <property type="match status" value="1"/>
</dbReference>
<dbReference type="Gene3D" id="3.30.559.30">
    <property type="entry name" value="Nonribosomal peptide synthetase, condensation domain"/>
    <property type="match status" value="4"/>
</dbReference>
<dbReference type="PANTHER" id="PTHR45527">
    <property type="entry name" value="NONRIBOSOMAL PEPTIDE SYNTHETASE"/>
    <property type="match status" value="1"/>
</dbReference>
<dbReference type="Pfam" id="PF00501">
    <property type="entry name" value="AMP-binding"/>
    <property type="match status" value="4"/>
</dbReference>
<evidence type="ECO:0000256" key="3">
    <source>
        <dbReference type="ARBA" id="ARBA00022553"/>
    </source>
</evidence>
<comment type="cofactor">
    <cofactor evidence="1">
        <name>pantetheine 4'-phosphate</name>
        <dbReference type="ChEBI" id="CHEBI:47942"/>
    </cofactor>
</comment>
<dbReference type="Gene3D" id="3.40.50.1820">
    <property type="entry name" value="alpha/beta hydrolase"/>
    <property type="match status" value="1"/>
</dbReference>
<dbReference type="InterPro" id="IPR009081">
    <property type="entry name" value="PP-bd_ACP"/>
</dbReference>
<dbReference type="GO" id="GO:0047527">
    <property type="term" value="F:2,3-dihydroxybenzoate-serine ligase activity"/>
    <property type="evidence" value="ECO:0007669"/>
    <property type="project" value="TreeGrafter"/>
</dbReference>
<dbReference type="GO" id="GO:0009239">
    <property type="term" value="P:enterobactin biosynthetic process"/>
    <property type="evidence" value="ECO:0007669"/>
    <property type="project" value="TreeGrafter"/>
</dbReference>
<evidence type="ECO:0000313" key="6">
    <source>
        <dbReference type="EMBL" id="AZG48374.1"/>
    </source>
</evidence>
<dbReference type="Gene3D" id="2.30.38.10">
    <property type="entry name" value="Luciferase, Domain 3"/>
    <property type="match status" value="3"/>
</dbReference>
<dbReference type="SMART" id="SM01294">
    <property type="entry name" value="PKS_PP_betabranch"/>
    <property type="match status" value="1"/>
</dbReference>
<evidence type="ECO:0000256" key="1">
    <source>
        <dbReference type="ARBA" id="ARBA00001957"/>
    </source>
</evidence>
<dbReference type="GO" id="GO:0008610">
    <property type="term" value="P:lipid biosynthetic process"/>
    <property type="evidence" value="ECO:0007669"/>
    <property type="project" value="UniProtKB-ARBA"/>
</dbReference>
<dbReference type="InterPro" id="IPR025110">
    <property type="entry name" value="AMP-bd_C"/>
</dbReference>
<dbReference type="InterPro" id="IPR006162">
    <property type="entry name" value="Ppantetheine_attach_site"/>
</dbReference>
<dbReference type="FunFam" id="3.40.50.980:FF:000001">
    <property type="entry name" value="Non-ribosomal peptide synthetase"/>
    <property type="match status" value="2"/>
</dbReference>
<dbReference type="FunFam" id="3.30.300.30:FF:000015">
    <property type="entry name" value="Nonribosomal peptide synthase SidD"/>
    <property type="match status" value="1"/>
</dbReference>
<dbReference type="SMART" id="SM00824">
    <property type="entry name" value="PKS_TE"/>
    <property type="match status" value="1"/>
</dbReference>
<dbReference type="Gene3D" id="3.40.50.12780">
    <property type="entry name" value="N-terminal domain of ligase-like"/>
    <property type="match status" value="1"/>
</dbReference>
<feature type="domain" description="Carrier" evidence="5">
    <location>
        <begin position="3182"/>
        <end position="3260"/>
    </location>
</feature>
<dbReference type="CDD" id="cd19540">
    <property type="entry name" value="LCL_NRPS-like"/>
    <property type="match status" value="1"/>
</dbReference>
<dbReference type="FunFam" id="2.30.38.10:FF:000001">
    <property type="entry name" value="Non-ribosomal peptide synthetase PvdI"/>
    <property type="match status" value="1"/>
</dbReference>
<name>A0A3G8JT93_9ACTN</name>
<dbReference type="Pfam" id="PF13193">
    <property type="entry name" value="AMP-binding_C"/>
    <property type="match status" value="2"/>
</dbReference>
<dbReference type="SMART" id="SM00823">
    <property type="entry name" value="PKS_PP"/>
    <property type="match status" value="4"/>
</dbReference>
<dbReference type="SUPFAM" id="SSF53474">
    <property type="entry name" value="alpha/beta-Hydrolases"/>
    <property type="match status" value="1"/>
</dbReference>
<dbReference type="InterPro" id="IPR042099">
    <property type="entry name" value="ANL_N_sf"/>
</dbReference>
<dbReference type="UniPathway" id="UPA00011"/>
<dbReference type="Gene3D" id="3.30.300.30">
    <property type="match status" value="4"/>
</dbReference>
<dbReference type="Pfam" id="PF00550">
    <property type="entry name" value="PP-binding"/>
    <property type="match status" value="4"/>
</dbReference>
<keyword evidence="2" id="KW-0596">Phosphopantetheine</keyword>
<dbReference type="InterPro" id="IPR036736">
    <property type="entry name" value="ACP-like_sf"/>
</dbReference>
<evidence type="ECO:0000256" key="4">
    <source>
        <dbReference type="SAM" id="MobiDB-lite"/>
    </source>
</evidence>